<proteinExistence type="predicted"/>
<name>A0A2P2Q123_RHIMU</name>
<dbReference type="EMBL" id="GGEC01080168">
    <property type="protein sequence ID" value="MBX60652.1"/>
    <property type="molecule type" value="Transcribed_RNA"/>
</dbReference>
<sequence length="35" mass="3841">MPEELFRLDNVVLLPHVGSETTETSKAMADLVIAN</sequence>
<protein>
    <submittedName>
        <fullName evidence="1">Uncharacterized protein</fullName>
    </submittedName>
</protein>
<accession>A0A2P2Q123</accession>
<evidence type="ECO:0000313" key="1">
    <source>
        <dbReference type="EMBL" id="MBX60652.1"/>
    </source>
</evidence>
<dbReference type="AlphaFoldDB" id="A0A2P2Q123"/>
<reference evidence="1" key="1">
    <citation type="submission" date="2018-02" db="EMBL/GenBank/DDBJ databases">
        <title>Rhizophora mucronata_Transcriptome.</title>
        <authorList>
            <person name="Meera S.P."/>
            <person name="Sreeshan A."/>
            <person name="Augustine A."/>
        </authorList>
    </citation>
    <scope>NUCLEOTIDE SEQUENCE</scope>
    <source>
        <tissue evidence="1">Leaf</tissue>
    </source>
</reference>
<organism evidence="1">
    <name type="scientific">Rhizophora mucronata</name>
    <name type="common">Asiatic mangrove</name>
    <dbReference type="NCBI Taxonomy" id="61149"/>
    <lineage>
        <taxon>Eukaryota</taxon>
        <taxon>Viridiplantae</taxon>
        <taxon>Streptophyta</taxon>
        <taxon>Embryophyta</taxon>
        <taxon>Tracheophyta</taxon>
        <taxon>Spermatophyta</taxon>
        <taxon>Magnoliopsida</taxon>
        <taxon>eudicotyledons</taxon>
        <taxon>Gunneridae</taxon>
        <taxon>Pentapetalae</taxon>
        <taxon>rosids</taxon>
        <taxon>fabids</taxon>
        <taxon>Malpighiales</taxon>
        <taxon>Rhizophoraceae</taxon>
        <taxon>Rhizophora</taxon>
    </lineage>
</organism>
<dbReference type="Gene3D" id="3.40.50.720">
    <property type="entry name" value="NAD(P)-binding Rossmann-like Domain"/>
    <property type="match status" value="2"/>
</dbReference>